<feature type="region of interest" description="Disordered" evidence="1">
    <location>
        <begin position="246"/>
        <end position="283"/>
    </location>
</feature>
<dbReference type="RefSeq" id="WP_131154581.1">
    <property type="nucleotide sequence ID" value="NZ_CP036402.1"/>
</dbReference>
<feature type="compositionally biased region" description="Acidic residues" evidence="1">
    <location>
        <begin position="30"/>
        <end position="99"/>
    </location>
</feature>
<dbReference type="OrthoDB" id="9770043at2"/>
<dbReference type="Proteomes" id="UP000291469">
    <property type="component" value="Chromosome"/>
</dbReference>
<dbReference type="Gene3D" id="2.120.10.30">
    <property type="entry name" value="TolB, C-terminal domain"/>
    <property type="match status" value="1"/>
</dbReference>
<keyword evidence="4" id="KW-1185">Reference proteome</keyword>
<sequence>MGKRPLAVVAVALVLILAGVGAYVALAGGEPEEEPPEPAADGDAEDPTDDPDDEATDEPDDGDEGDEGDEPDEPLDGEDEPRDDEPADGPDDADEEEHPEPELAVESVVEGLSEPWGLAFLPDEPDRLLVTERAGSLALVDTAAGELDRIEGVPEVHTGGQGGLLDVAAHPDFADTPWVYLTYSAADDTGATSTHLVRGQLDTDQLTLDDVEVLFAAEPFVDSTQHYGSRVIFDPDGQLYMTIGDRGNKDFDDHPSQDPSNTLGTTIRLDPDGTVPDDNPFTDTDDIADEIYTYGHRNVQGMTIHPDTGDIWQSEHGEEDGDEINRLSPGGNHGWPTTHTGCHYGTDTPLGDHPGDHDDITDPVHTWECNTGGFPPAGTMFYTGDEFPTWHGDLLLGGLASQHLAHFSERDGELTEHDPLLADQGWRIRDLATHPDTGHIYLAIDDDPTDLIRLSNDADD</sequence>
<feature type="region of interest" description="Disordered" evidence="1">
    <location>
        <begin position="28"/>
        <end position="104"/>
    </location>
</feature>
<gene>
    <name evidence="3" type="ORF">ER308_08490</name>
</gene>
<dbReference type="PANTHER" id="PTHR19328">
    <property type="entry name" value="HEDGEHOG-INTERACTING PROTEIN"/>
    <property type="match status" value="1"/>
</dbReference>
<dbReference type="InterPro" id="IPR011041">
    <property type="entry name" value="Quinoprot_gluc/sorb_DH_b-prop"/>
</dbReference>
<reference evidence="3 4" key="1">
    <citation type="submission" date="2019-01" db="EMBL/GenBank/DDBJ databases">
        <title>Egibacter rhizosphaerae EGI 80759T.</title>
        <authorList>
            <person name="Chen D.-D."/>
            <person name="Tian Y."/>
            <person name="Jiao J.-Y."/>
            <person name="Zhang X.-T."/>
            <person name="Zhang Y.-G."/>
            <person name="Zhang Y."/>
            <person name="Xiao M."/>
            <person name="Shu W.-S."/>
            <person name="Li W.-J."/>
        </authorList>
    </citation>
    <scope>NUCLEOTIDE SEQUENCE [LARGE SCALE GENOMIC DNA]</scope>
    <source>
        <strain evidence="3 4">EGI 80759</strain>
    </source>
</reference>
<protein>
    <submittedName>
        <fullName evidence="3">PQQ-dependent sugar dehydrogenase</fullName>
    </submittedName>
</protein>
<feature type="compositionally biased region" description="Basic and acidic residues" evidence="1">
    <location>
        <begin position="246"/>
        <end position="256"/>
    </location>
</feature>
<dbReference type="EMBL" id="CP036402">
    <property type="protein sequence ID" value="QBI19584.1"/>
    <property type="molecule type" value="Genomic_DNA"/>
</dbReference>
<accession>A0A411YEA4</accession>
<dbReference type="InterPro" id="IPR012938">
    <property type="entry name" value="Glc/Sorbosone_DH"/>
</dbReference>
<feature type="domain" description="Glucose/Sorbosone dehydrogenase" evidence="2">
    <location>
        <begin position="112"/>
        <end position="453"/>
    </location>
</feature>
<name>A0A411YEA4_9ACTN</name>
<dbReference type="KEGG" id="erz:ER308_08490"/>
<dbReference type="PANTHER" id="PTHR19328:SF75">
    <property type="entry name" value="ALDOSE SUGAR DEHYDROGENASE YLII"/>
    <property type="match status" value="1"/>
</dbReference>
<evidence type="ECO:0000313" key="4">
    <source>
        <dbReference type="Proteomes" id="UP000291469"/>
    </source>
</evidence>
<dbReference type="AlphaFoldDB" id="A0A411YEA4"/>
<evidence type="ECO:0000259" key="2">
    <source>
        <dbReference type="Pfam" id="PF07995"/>
    </source>
</evidence>
<proteinExistence type="predicted"/>
<evidence type="ECO:0000256" key="1">
    <source>
        <dbReference type="SAM" id="MobiDB-lite"/>
    </source>
</evidence>
<dbReference type="SUPFAM" id="SSF50952">
    <property type="entry name" value="Soluble quinoprotein glucose dehydrogenase"/>
    <property type="match status" value="1"/>
</dbReference>
<organism evidence="3 4">
    <name type="scientific">Egibacter rhizosphaerae</name>
    <dbReference type="NCBI Taxonomy" id="1670831"/>
    <lineage>
        <taxon>Bacteria</taxon>
        <taxon>Bacillati</taxon>
        <taxon>Actinomycetota</taxon>
        <taxon>Nitriliruptoria</taxon>
        <taxon>Egibacterales</taxon>
        <taxon>Egibacteraceae</taxon>
        <taxon>Egibacter</taxon>
    </lineage>
</organism>
<dbReference type="Pfam" id="PF07995">
    <property type="entry name" value="GSDH"/>
    <property type="match status" value="1"/>
</dbReference>
<evidence type="ECO:0000313" key="3">
    <source>
        <dbReference type="EMBL" id="QBI19584.1"/>
    </source>
</evidence>
<dbReference type="InterPro" id="IPR011042">
    <property type="entry name" value="6-blade_b-propeller_TolB-like"/>
</dbReference>